<sequence length="102" mass="11912">MRLVKSTIVHFQDCLQMEMENAYLQLCVQECLQLEKGNAFYAFQFNMRLVKSTIVHFQGTITLMFDYGLMAVVHSNSPFLYMHARATDPVTIYCEARIDDEF</sequence>
<name>A0ABR2GDG9_9ROSI</name>
<evidence type="ECO:0000313" key="1">
    <source>
        <dbReference type="EMBL" id="KAK8600966.1"/>
    </source>
</evidence>
<keyword evidence="2" id="KW-1185">Reference proteome</keyword>
<comment type="caution">
    <text evidence="1">The sequence shown here is derived from an EMBL/GenBank/DDBJ whole genome shotgun (WGS) entry which is preliminary data.</text>
</comment>
<protein>
    <submittedName>
        <fullName evidence="1">Uncharacterized protein</fullName>
    </submittedName>
</protein>
<dbReference type="Proteomes" id="UP001472677">
    <property type="component" value="Unassembled WGS sequence"/>
</dbReference>
<gene>
    <name evidence="1" type="ORF">V6N12_050811</name>
</gene>
<evidence type="ECO:0000313" key="2">
    <source>
        <dbReference type="Proteomes" id="UP001472677"/>
    </source>
</evidence>
<dbReference type="EMBL" id="JBBPBM010000001">
    <property type="protein sequence ID" value="KAK8600966.1"/>
    <property type="molecule type" value="Genomic_DNA"/>
</dbReference>
<organism evidence="1 2">
    <name type="scientific">Hibiscus sabdariffa</name>
    <name type="common">roselle</name>
    <dbReference type="NCBI Taxonomy" id="183260"/>
    <lineage>
        <taxon>Eukaryota</taxon>
        <taxon>Viridiplantae</taxon>
        <taxon>Streptophyta</taxon>
        <taxon>Embryophyta</taxon>
        <taxon>Tracheophyta</taxon>
        <taxon>Spermatophyta</taxon>
        <taxon>Magnoliopsida</taxon>
        <taxon>eudicotyledons</taxon>
        <taxon>Gunneridae</taxon>
        <taxon>Pentapetalae</taxon>
        <taxon>rosids</taxon>
        <taxon>malvids</taxon>
        <taxon>Malvales</taxon>
        <taxon>Malvaceae</taxon>
        <taxon>Malvoideae</taxon>
        <taxon>Hibiscus</taxon>
    </lineage>
</organism>
<reference evidence="1 2" key="1">
    <citation type="journal article" date="2024" name="G3 (Bethesda)">
        <title>Genome assembly of Hibiscus sabdariffa L. provides insights into metabolisms of medicinal natural products.</title>
        <authorList>
            <person name="Kim T."/>
        </authorList>
    </citation>
    <scope>NUCLEOTIDE SEQUENCE [LARGE SCALE GENOMIC DNA]</scope>
    <source>
        <strain evidence="1">TK-2024</strain>
        <tissue evidence="1">Old leaves</tissue>
    </source>
</reference>
<accession>A0ABR2GDG9</accession>
<proteinExistence type="predicted"/>